<dbReference type="HOGENOM" id="CLU_970072_0_0_1"/>
<evidence type="ECO:0000313" key="2">
    <source>
        <dbReference type="EMBL" id="KFG25317.1"/>
    </source>
</evidence>
<evidence type="ECO:0000256" key="1">
    <source>
        <dbReference type="SAM" id="Phobius"/>
    </source>
</evidence>
<dbReference type="AlphaFoldDB" id="A0A086IZJ9"/>
<keyword evidence="1" id="KW-0812">Transmembrane</keyword>
<dbReference type="Proteomes" id="UP000054524">
    <property type="component" value="Unassembled WGS sequence"/>
</dbReference>
<evidence type="ECO:0000313" key="3">
    <source>
        <dbReference type="Proteomes" id="UP000054524"/>
    </source>
</evidence>
<accession>A0A086IZJ9</accession>
<feature type="transmembrane region" description="Helical" evidence="1">
    <location>
        <begin position="190"/>
        <end position="212"/>
    </location>
</feature>
<dbReference type="EMBL" id="AKIJ01000005">
    <property type="protein sequence ID" value="KFG25317.1"/>
    <property type="molecule type" value="Genomic_DNA"/>
</dbReference>
<proteinExistence type="predicted"/>
<dbReference type="RefSeq" id="XP_052903872.1">
    <property type="nucleotide sequence ID" value="XM_053049701.1"/>
</dbReference>
<keyword evidence="1" id="KW-0472">Membrane</keyword>
<dbReference type="GeneID" id="77677061"/>
<gene>
    <name evidence="2" type="ORF">NESG_02088</name>
</gene>
<comment type="caution">
    <text evidence="2">The sequence shown here is derived from an EMBL/GenBank/DDBJ whole genome shotgun (WGS) entry which is preliminary data.</text>
</comment>
<organism evidence="2 3">
    <name type="scientific">Nematocida ausubeli (strain ATCC PRA-371 / ERTm2)</name>
    <name type="common">Nematode killer fungus</name>
    <dbReference type="NCBI Taxonomy" id="1913371"/>
    <lineage>
        <taxon>Eukaryota</taxon>
        <taxon>Fungi</taxon>
        <taxon>Fungi incertae sedis</taxon>
        <taxon>Microsporidia</taxon>
        <taxon>Nematocida</taxon>
    </lineage>
</organism>
<feature type="transmembrane region" description="Helical" evidence="1">
    <location>
        <begin position="232"/>
        <end position="257"/>
    </location>
</feature>
<feature type="transmembrane region" description="Helical" evidence="1">
    <location>
        <begin position="56"/>
        <end position="78"/>
    </location>
</feature>
<sequence>MVDLQIEHIGQPINKSMLSVGTEIVKKNMKNILDGVFSYSTGKEIDIPIISIMKSLVISVGIISLMTGVLSITCRLASGCKSLIDMHREKIFMKQQAIVGPQINNVTVNSKREEYLRIIYNGLILVFMVIFCSFVCRIIWSTIIYGFNEINVPLFPGILSVVLSVLLLVSCEFVIWVISKIAKTLDVQTAYPHLRVISIAFMFLVSYGFVFQEVMAAYSQVVDFGLCSFSNIHALTAIFFLFWLFFFTLSVIYFSLLSLTFGFEHTMSYVKETFSQSYMRPTTFSVA</sequence>
<name>A0A086IZJ9_NEMA1</name>
<feature type="transmembrane region" description="Helical" evidence="1">
    <location>
        <begin position="152"/>
        <end position="178"/>
    </location>
</feature>
<protein>
    <submittedName>
        <fullName evidence="2">Uncharacterized protein</fullName>
    </submittedName>
</protein>
<reference evidence="2 3" key="1">
    <citation type="journal article" date="2014" name="Genome Announc.">
        <title>Genome Sequence of the Microsporidian Species Nematocida sp1 Strain ERTm6 (ATCC PRA-372).</title>
        <authorList>
            <person name="Bakowski M.A."/>
            <person name="Priest M."/>
            <person name="Young S."/>
            <person name="Cuomo C.A."/>
            <person name="Troemel E.R."/>
        </authorList>
    </citation>
    <scope>NUCLEOTIDE SEQUENCE [LARGE SCALE GENOMIC DNA]</scope>
    <source>
        <strain evidence="2 3">ERTm6</strain>
    </source>
</reference>
<keyword evidence="1" id="KW-1133">Transmembrane helix</keyword>
<keyword evidence="3" id="KW-1185">Reference proteome</keyword>
<feature type="transmembrane region" description="Helical" evidence="1">
    <location>
        <begin position="118"/>
        <end position="140"/>
    </location>
</feature>